<dbReference type="SMART" id="SM00749">
    <property type="entry name" value="BON"/>
    <property type="match status" value="1"/>
</dbReference>
<dbReference type="RefSeq" id="WP_203165256.1">
    <property type="nucleotide sequence ID" value="NZ_JAEVLS010000001.1"/>
</dbReference>
<dbReference type="EMBL" id="JAEVLS010000001">
    <property type="protein sequence ID" value="MBM0103273.1"/>
    <property type="molecule type" value="Genomic_DNA"/>
</dbReference>
<feature type="region of interest" description="Disordered" evidence="1">
    <location>
        <begin position="1"/>
        <end position="118"/>
    </location>
</feature>
<comment type="caution">
    <text evidence="3">The sequence shown here is derived from an EMBL/GenBank/DDBJ whole genome shotgun (WGS) entry which is preliminary data.</text>
</comment>
<protein>
    <submittedName>
        <fullName evidence="3">BON domain-containing protein</fullName>
    </submittedName>
</protein>
<evidence type="ECO:0000313" key="3">
    <source>
        <dbReference type="EMBL" id="MBM0103273.1"/>
    </source>
</evidence>
<dbReference type="PROSITE" id="PS50914">
    <property type="entry name" value="BON"/>
    <property type="match status" value="1"/>
</dbReference>
<feature type="compositionally biased region" description="Basic and acidic residues" evidence="1">
    <location>
        <begin position="18"/>
        <end position="54"/>
    </location>
</feature>
<evidence type="ECO:0000256" key="1">
    <source>
        <dbReference type="SAM" id="MobiDB-lite"/>
    </source>
</evidence>
<dbReference type="InterPro" id="IPR051686">
    <property type="entry name" value="Lipoprotein_DolP"/>
</dbReference>
<accession>A0ABS1WQN2</accession>
<dbReference type="Pfam" id="PF04972">
    <property type="entry name" value="BON"/>
    <property type="match status" value="1"/>
</dbReference>
<proteinExistence type="predicted"/>
<evidence type="ECO:0000313" key="4">
    <source>
        <dbReference type="Proteomes" id="UP000661077"/>
    </source>
</evidence>
<dbReference type="InterPro" id="IPR007055">
    <property type="entry name" value="BON_dom"/>
</dbReference>
<dbReference type="PANTHER" id="PTHR34606:SF15">
    <property type="entry name" value="BON DOMAIN-CONTAINING PROTEIN"/>
    <property type="match status" value="1"/>
</dbReference>
<sequence>MAAQNSWRDAPLSGDDLYGDRDNLRRYRDSARDEHRRFASLEDPDRSNRDRLVDYDDVPDFTGGESRPGRRHATEGGYAYGNYGGVTPTGRQYEGAGDVSINTPQPKHRGRGPRGYQRADRRIQEDICDRLTDDDRIDASDIDVKVENGEVTLSGTLRSRNAKRWAIQIAEQTSGVKDVHTSIRVSDPQTRAHGY</sequence>
<organism evidence="3 4">
    <name type="scientific">Steroidobacter gossypii</name>
    <dbReference type="NCBI Taxonomy" id="2805490"/>
    <lineage>
        <taxon>Bacteria</taxon>
        <taxon>Pseudomonadati</taxon>
        <taxon>Pseudomonadota</taxon>
        <taxon>Gammaproteobacteria</taxon>
        <taxon>Steroidobacterales</taxon>
        <taxon>Steroidobacteraceae</taxon>
        <taxon>Steroidobacter</taxon>
    </lineage>
</organism>
<reference evidence="3 4" key="1">
    <citation type="journal article" date="2021" name="Int. J. Syst. Evol. Microbiol.">
        <title>Steroidobacter gossypii sp. nov., isolated from soil of cotton cropping field.</title>
        <authorList>
            <person name="Huang R."/>
            <person name="Yang S."/>
            <person name="Zhen C."/>
            <person name="Liu W."/>
        </authorList>
    </citation>
    <scope>NUCLEOTIDE SEQUENCE [LARGE SCALE GENOMIC DNA]</scope>
    <source>
        <strain evidence="3 4">S1-65</strain>
    </source>
</reference>
<name>A0ABS1WQN2_9GAMM</name>
<feature type="domain" description="BON" evidence="2">
    <location>
        <begin position="119"/>
        <end position="187"/>
    </location>
</feature>
<keyword evidence="4" id="KW-1185">Reference proteome</keyword>
<gene>
    <name evidence="3" type="ORF">JM946_00890</name>
</gene>
<dbReference type="Gene3D" id="3.30.1340.30">
    <property type="match status" value="1"/>
</dbReference>
<evidence type="ECO:0000259" key="2">
    <source>
        <dbReference type="PROSITE" id="PS50914"/>
    </source>
</evidence>
<dbReference type="Proteomes" id="UP000661077">
    <property type="component" value="Unassembled WGS sequence"/>
</dbReference>
<dbReference type="InterPro" id="IPR014004">
    <property type="entry name" value="Transpt-assoc_nodulatn_dom_bac"/>
</dbReference>
<dbReference type="PANTHER" id="PTHR34606">
    <property type="entry name" value="BON DOMAIN-CONTAINING PROTEIN"/>
    <property type="match status" value="1"/>
</dbReference>